<dbReference type="EMBL" id="LWAJ01000019">
    <property type="protein sequence ID" value="KZL51470.1"/>
    <property type="molecule type" value="Genomic_DNA"/>
</dbReference>
<proteinExistence type="predicted"/>
<name>A0A166KRV4_NODSP</name>
<evidence type="ECO:0000313" key="1">
    <source>
        <dbReference type="EMBL" id="KZL51470.1"/>
    </source>
</evidence>
<dbReference type="RefSeq" id="WP_063871336.1">
    <property type="nucleotide sequence ID" value="NZ_CAWMRI010000019.1"/>
</dbReference>
<accession>A0A166KRV4</accession>
<dbReference type="Proteomes" id="UP000076555">
    <property type="component" value="Unassembled WGS sequence"/>
</dbReference>
<protein>
    <submittedName>
        <fullName evidence="1">Uncharacterized protein</fullName>
    </submittedName>
</protein>
<evidence type="ECO:0000313" key="2">
    <source>
        <dbReference type="Proteomes" id="UP000076555"/>
    </source>
</evidence>
<organism evidence="1 2">
    <name type="scientific">Nodularia spumigena CENA596</name>
    <dbReference type="NCBI Taxonomy" id="1819295"/>
    <lineage>
        <taxon>Bacteria</taxon>
        <taxon>Bacillati</taxon>
        <taxon>Cyanobacteriota</taxon>
        <taxon>Cyanophyceae</taxon>
        <taxon>Nostocales</taxon>
        <taxon>Nodulariaceae</taxon>
        <taxon>Nodularia</taxon>
    </lineage>
</organism>
<sequence length="59" mass="6820">MNDPANTVIRVNWNRAKEISLEWERASLTEISAYCGEILQEIGFSNAEIPINLQTREQR</sequence>
<dbReference type="AlphaFoldDB" id="A0A166KRV4"/>
<comment type="caution">
    <text evidence="1">The sequence shown here is derived from an EMBL/GenBank/DDBJ whole genome shotgun (WGS) entry which is preliminary data.</text>
</comment>
<gene>
    <name evidence="1" type="ORF">A2T98_01975</name>
</gene>
<reference evidence="1 2" key="1">
    <citation type="submission" date="2016-04" db="EMBL/GenBank/DDBJ databases">
        <title>Draft Genome Assembly of the Bloom-forming Cyanobacterium Nodularia spumigena Strain CENA596 in Shrimp Production Ponds.</title>
        <authorList>
            <person name="Popin R.V."/>
            <person name="Rigonato J."/>
            <person name="Abreu V.A."/>
            <person name="Andreote A.P."/>
            <person name="Silveira S.B."/>
            <person name="Odebrecht C."/>
            <person name="Fiore M.F."/>
        </authorList>
    </citation>
    <scope>NUCLEOTIDE SEQUENCE [LARGE SCALE GENOMIC DNA]</scope>
    <source>
        <strain evidence="1 2">CENA596</strain>
    </source>
</reference>
<dbReference type="OrthoDB" id="488012at2"/>